<dbReference type="RefSeq" id="WP_166269191.1">
    <property type="nucleotide sequence ID" value="NZ_CP048029.1"/>
</dbReference>
<evidence type="ECO:0000256" key="1">
    <source>
        <dbReference type="SAM" id="Phobius"/>
    </source>
</evidence>
<keyword evidence="3" id="KW-1185">Reference proteome</keyword>
<evidence type="ECO:0000313" key="2">
    <source>
        <dbReference type="EMBL" id="QIK36747.1"/>
    </source>
</evidence>
<feature type="transmembrane region" description="Helical" evidence="1">
    <location>
        <begin position="89"/>
        <end position="109"/>
    </location>
</feature>
<name>A0A6G7VAD2_9GAMM</name>
<keyword evidence="1" id="KW-1133">Transmembrane helix</keyword>
<keyword evidence="1" id="KW-0812">Transmembrane</keyword>
<dbReference type="InterPro" id="IPR009883">
    <property type="entry name" value="YgfX"/>
</dbReference>
<protein>
    <recommendedName>
        <fullName evidence="4">Toxin CptA</fullName>
    </recommendedName>
</protein>
<dbReference type="EMBL" id="CP048029">
    <property type="protein sequence ID" value="QIK36747.1"/>
    <property type="molecule type" value="Genomic_DNA"/>
</dbReference>
<evidence type="ECO:0000313" key="3">
    <source>
        <dbReference type="Proteomes" id="UP000502699"/>
    </source>
</evidence>
<organism evidence="2 3">
    <name type="scientific">Caldichromatium japonicum</name>
    <dbReference type="NCBI Taxonomy" id="2699430"/>
    <lineage>
        <taxon>Bacteria</taxon>
        <taxon>Pseudomonadati</taxon>
        <taxon>Pseudomonadota</taxon>
        <taxon>Gammaproteobacteria</taxon>
        <taxon>Chromatiales</taxon>
        <taxon>Chromatiaceae</taxon>
        <taxon>Caldichromatium</taxon>
    </lineage>
</organism>
<dbReference type="Pfam" id="PF07254">
    <property type="entry name" value="Cpta_toxin"/>
    <property type="match status" value="1"/>
</dbReference>
<evidence type="ECO:0008006" key="4">
    <source>
        <dbReference type="Google" id="ProtNLM"/>
    </source>
</evidence>
<sequence>MDRPTDPPLILEPRPSRLLLLFACLTHLLAAAVSLALPLGGWQMALVVLLSLGKTLWADVLRRAPWSIRAATWNADGTWSLRLADGRMLAAQLAPASFIGLHWVSLVFITGRRRRTLVLTADVLEVDTLRRLRQRLRLRCGMR</sequence>
<dbReference type="AlphaFoldDB" id="A0A6G7VAD2"/>
<proteinExistence type="predicted"/>
<gene>
    <name evidence="2" type="ORF">GWK36_00610</name>
</gene>
<dbReference type="Proteomes" id="UP000502699">
    <property type="component" value="Chromosome"/>
</dbReference>
<accession>A0A6G7VAD2</accession>
<reference evidence="3" key="1">
    <citation type="submission" date="2020-01" db="EMBL/GenBank/DDBJ databases">
        <title>Caldichromatium gen. nov., sp. nov., a thermophilic purple sulfur bacterium member of the family Chromatiaceae isolated from Nakabusa hot spring, Japan.</title>
        <authorList>
            <person name="Saini M.K."/>
            <person name="Hanada S."/>
            <person name="Tank M."/>
        </authorList>
    </citation>
    <scope>NUCLEOTIDE SEQUENCE [LARGE SCALE GENOMIC DNA]</scope>
    <source>
        <strain evidence="3">No.7</strain>
    </source>
</reference>
<dbReference type="KEGG" id="cjap:GWK36_00610"/>
<keyword evidence="1" id="KW-0472">Membrane</keyword>